<reference evidence="3 4" key="1">
    <citation type="submission" date="2019-05" db="EMBL/GenBank/DDBJ databases">
        <title>Chryseobacterium sp. isolated from King George Island, maritime Antarctica.</title>
        <authorList>
            <person name="Peng X."/>
        </authorList>
    </citation>
    <scope>NUCLEOTIDE SEQUENCE [LARGE SCALE GENOMIC DNA]</scope>
    <source>
        <strain evidence="3 4">7-3A</strain>
    </source>
</reference>
<accession>A0A7M2Y8B7</accession>
<sequence>MPRIELRTEIKADKRIVFDLSRSIDLHKISTEHTNEKAIAGKTSGLIGMDESVTWRAKHFGIYQNLTSRITEFDRPKYFADEMVKGAFKEFKHEHHFAELNGGTLMTDFFDYKSPFGILGKLADELFLKRYMTELLTERNRIVKEFAESEKWKKFLTE</sequence>
<dbReference type="Pfam" id="PF03364">
    <property type="entry name" value="Polyketide_cyc"/>
    <property type="match status" value="1"/>
</dbReference>
<feature type="domain" description="Coenzyme Q-binding protein COQ10 START" evidence="2">
    <location>
        <begin position="51"/>
        <end position="120"/>
    </location>
</feature>
<dbReference type="Gene3D" id="3.30.530.20">
    <property type="match status" value="1"/>
</dbReference>
<dbReference type="InterPro" id="IPR005031">
    <property type="entry name" value="COQ10_START"/>
</dbReference>
<dbReference type="SUPFAM" id="SSF55961">
    <property type="entry name" value="Bet v1-like"/>
    <property type="match status" value="1"/>
</dbReference>
<proteinExistence type="inferred from homology"/>
<dbReference type="Proteomes" id="UP000594195">
    <property type="component" value="Chromosome"/>
</dbReference>
<dbReference type="InterPro" id="IPR023393">
    <property type="entry name" value="START-like_dom_sf"/>
</dbReference>
<dbReference type="EMBL" id="CP040442">
    <property type="protein sequence ID" value="QOW09875.1"/>
    <property type="molecule type" value="Genomic_DNA"/>
</dbReference>
<organism evidence="3 4">
    <name type="scientific">Kaistella flava</name>
    <name type="common">ex Peng et al. 2021</name>
    <dbReference type="NCBI Taxonomy" id="2038776"/>
    <lineage>
        <taxon>Bacteria</taxon>
        <taxon>Pseudomonadati</taxon>
        <taxon>Bacteroidota</taxon>
        <taxon>Flavobacteriia</taxon>
        <taxon>Flavobacteriales</taxon>
        <taxon>Weeksellaceae</taxon>
        <taxon>Chryseobacterium group</taxon>
        <taxon>Kaistella</taxon>
    </lineage>
</organism>
<name>A0A7M2Y8B7_9FLAO</name>
<evidence type="ECO:0000256" key="1">
    <source>
        <dbReference type="ARBA" id="ARBA00008918"/>
    </source>
</evidence>
<dbReference type="CDD" id="cd07820">
    <property type="entry name" value="SRPBCC_3"/>
    <property type="match status" value="1"/>
</dbReference>
<gene>
    <name evidence="3" type="ORF">Q73A0000_05610</name>
</gene>
<dbReference type="KEGG" id="kfa:Q73A0000_05610"/>
<evidence type="ECO:0000313" key="3">
    <source>
        <dbReference type="EMBL" id="QOW09875.1"/>
    </source>
</evidence>
<evidence type="ECO:0000313" key="4">
    <source>
        <dbReference type="Proteomes" id="UP000594195"/>
    </source>
</evidence>
<protein>
    <submittedName>
        <fullName evidence="3">SRPBCC family protein</fullName>
    </submittedName>
</protein>
<dbReference type="AlphaFoldDB" id="A0A7M2Y8B7"/>
<keyword evidence="4" id="KW-1185">Reference proteome</keyword>
<evidence type="ECO:0000259" key="2">
    <source>
        <dbReference type="Pfam" id="PF03364"/>
    </source>
</evidence>
<dbReference type="RefSeq" id="WP_193813092.1">
    <property type="nucleotide sequence ID" value="NZ_CP040442.1"/>
</dbReference>
<comment type="similarity">
    <text evidence="1">Belongs to the ribosome association toxin RatA family.</text>
</comment>